<comment type="caution">
    <text evidence="4">The sequence shown here is derived from an EMBL/GenBank/DDBJ whole genome shotgun (WGS) entry which is preliminary data.</text>
</comment>
<feature type="region of interest" description="Disordered" evidence="2">
    <location>
        <begin position="44"/>
        <end position="99"/>
    </location>
</feature>
<gene>
    <name evidence="4" type="ORF">GSI_15431</name>
</gene>
<keyword evidence="1" id="KW-0378">Hydrolase</keyword>
<feature type="compositionally biased region" description="Basic and acidic residues" evidence="2">
    <location>
        <begin position="48"/>
        <end position="65"/>
    </location>
</feature>
<feature type="domain" description="Chitin-binding type-3" evidence="3">
    <location>
        <begin position="5"/>
        <end position="45"/>
    </location>
</feature>
<dbReference type="GO" id="GO:0030246">
    <property type="term" value="F:carbohydrate binding"/>
    <property type="evidence" value="ECO:0007669"/>
    <property type="project" value="InterPro"/>
</dbReference>
<dbReference type="InterPro" id="IPR003610">
    <property type="entry name" value="CBM5/12"/>
</dbReference>
<dbReference type="GO" id="GO:0005576">
    <property type="term" value="C:extracellular region"/>
    <property type="evidence" value="ECO:0007669"/>
    <property type="project" value="InterPro"/>
</dbReference>
<dbReference type="GO" id="GO:0004553">
    <property type="term" value="F:hydrolase activity, hydrolyzing O-glycosyl compounds"/>
    <property type="evidence" value="ECO:0007669"/>
    <property type="project" value="InterPro"/>
</dbReference>
<evidence type="ECO:0000259" key="3">
    <source>
        <dbReference type="Pfam" id="PF02839"/>
    </source>
</evidence>
<dbReference type="InterPro" id="IPR036573">
    <property type="entry name" value="CBM_sf_5/12"/>
</dbReference>
<dbReference type="Pfam" id="PF02839">
    <property type="entry name" value="CBM_5_12"/>
    <property type="match status" value="1"/>
</dbReference>
<evidence type="ECO:0000256" key="1">
    <source>
        <dbReference type="ARBA" id="ARBA00022801"/>
    </source>
</evidence>
<reference evidence="4 5" key="1">
    <citation type="journal article" date="2015" name="Sci. Rep.">
        <title>Chromosome-level genome map provides insights into diverse defense mechanisms in the medicinal fungus Ganoderma sinense.</title>
        <authorList>
            <person name="Zhu Y."/>
            <person name="Xu J."/>
            <person name="Sun C."/>
            <person name="Zhou S."/>
            <person name="Xu H."/>
            <person name="Nelson D.R."/>
            <person name="Qian J."/>
            <person name="Song J."/>
            <person name="Luo H."/>
            <person name="Xiang L."/>
            <person name="Li Y."/>
            <person name="Xu Z."/>
            <person name="Ji A."/>
            <person name="Wang L."/>
            <person name="Lu S."/>
            <person name="Hayward A."/>
            <person name="Sun W."/>
            <person name="Li X."/>
            <person name="Schwartz D.C."/>
            <person name="Wang Y."/>
            <person name="Chen S."/>
        </authorList>
    </citation>
    <scope>NUCLEOTIDE SEQUENCE [LARGE SCALE GENOMIC DNA]</scope>
    <source>
        <strain evidence="4 5">ZZ0214-1</strain>
    </source>
</reference>
<dbReference type="EMBL" id="AYKW01000069">
    <property type="protein sequence ID" value="PIL22738.1"/>
    <property type="molecule type" value="Genomic_DNA"/>
</dbReference>
<dbReference type="PANTHER" id="PTHR31649">
    <property type="entry name" value="AGAP009604-PA"/>
    <property type="match status" value="1"/>
</dbReference>
<sequence>MTQGWEPGTWYDHGAVVEYEGHKYKIIQPHNSQSDWTPPVTPALWGRIPDDECGEQHHEHHEQRQEPYQVPQPGGYNPGQSTSGEKHGQTVTVHEEERKHGWDALSDERKKQIEVGGGLLAGALALGAGVFAWSEHKKSEEEKNRHAWDIQNWLHESEKRTADFWAGRIAGPVTWILVEGKNIPEQQAIIGGEEHGQPHYICRGWHEGSLQIGKACSIFQKGGVVGYAHKEHHLAKYEVLVGDKRGVRWVDFHGRIELDKLPGRPVEGGREGDGTPLFIAQAVHGGAVVPGKCGPKLPGAFVPYANDEKEHKDFRILCYA</sequence>
<dbReference type="Gene3D" id="2.10.10.20">
    <property type="entry name" value="Carbohydrate-binding module superfamily 5/12"/>
    <property type="match status" value="1"/>
</dbReference>
<dbReference type="OrthoDB" id="2142040at2759"/>
<dbReference type="SUPFAM" id="SSF51055">
    <property type="entry name" value="Carbohydrate binding domain"/>
    <property type="match status" value="1"/>
</dbReference>
<dbReference type="SMART" id="SM00696">
    <property type="entry name" value="DM9"/>
    <property type="match status" value="2"/>
</dbReference>
<dbReference type="PANTHER" id="PTHR31649:SF1">
    <property type="entry name" value="FARNESOIC ACID O-METHYL TRANSFERASE DOMAIN-CONTAINING PROTEIN"/>
    <property type="match status" value="1"/>
</dbReference>
<dbReference type="STRING" id="1077348.A0A2G8RN48"/>
<dbReference type="AlphaFoldDB" id="A0A2G8RN48"/>
<accession>A0A2G8RN48</accession>
<dbReference type="Proteomes" id="UP000230002">
    <property type="component" value="Unassembled WGS sequence"/>
</dbReference>
<dbReference type="GO" id="GO:0005975">
    <property type="term" value="P:carbohydrate metabolic process"/>
    <property type="evidence" value="ECO:0007669"/>
    <property type="project" value="InterPro"/>
</dbReference>
<evidence type="ECO:0000256" key="2">
    <source>
        <dbReference type="SAM" id="MobiDB-lite"/>
    </source>
</evidence>
<feature type="compositionally biased region" description="Basic and acidic residues" evidence="2">
    <location>
        <begin position="84"/>
        <end position="99"/>
    </location>
</feature>
<dbReference type="InterPro" id="IPR006616">
    <property type="entry name" value="DM9_repeat"/>
</dbReference>
<proteinExistence type="predicted"/>
<protein>
    <recommendedName>
        <fullName evidence="3">Chitin-binding type-3 domain-containing protein</fullName>
    </recommendedName>
</protein>
<evidence type="ECO:0000313" key="4">
    <source>
        <dbReference type="EMBL" id="PIL22738.1"/>
    </source>
</evidence>
<dbReference type="Pfam" id="PF11901">
    <property type="entry name" value="DM9"/>
    <property type="match status" value="1"/>
</dbReference>
<keyword evidence="5" id="KW-1185">Reference proteome</keyword>
<name>A0A2G8RN48_9APHY</name>
<dbReference type="CDD" id="cd12214">
    <property type="entry name" value="ChiA1_BD"/>
    <property type="match status" value="1"/>
</dbReference>
<organism evidence="4 5">
    <name type="scientific">Ganoderma sinense ZZ0214-1</name>
    <dbReference type="NCBI Taxonomy" id="1077348"/>
    <lineage>
        <taxon>Eukaryota</taxon>
        <taxon>Fungi</taxon>
        <taxon>Dikarya</taxon>
        <taxon>Basidiomycota</taxon>
        <taxon>Agaricomycotina</taxon>
        <taxon>Agaricomycetes</taxon>
        <taxon>Polyporales</taxon>
        <taxon>Polyporaceae</taxon>
        <taxon>Ganoderma</taxon>
    </lineage>
</organism>
<evidence type="ECO:0000313" key="5">
    <source>
        <dbReference type="Proteomes" id="UP000230002"/>
    </source>
</evidence>